<comment type="subcellular location">
    <subcellularLocation>
        <location evidence="2">Membrane</location>
    </subcellularLocation>
</comment>
<keyword evidence="8" id="KW-0067">ATP-binding</keyword>
<dbReference type="SUPFAM" id="SSF55785">
    <property type="entry name" value="PYP-like sensor domain (PAS domain)"/>
    <property type="match status" value="2"/>
</dbReference>
<dbReference type="PROSITE" id="PS50110">
    <property type="entry name" value="RESPONSE_REGULATORY"/>
    <property type="match status" value="1"/>
</dbReference>
<dbReference type="SMART" id="SM00086">
    <property type="entry name" value="PAC"/>
    <property type="match status" value="2"/>
</dbReference>
<feature type="transmembrane region" description="Helical" evidence="13">
    <location>
        <begin position="50"/>
        <end position="69"/>
    </location>
</feature>
<keyword evidence="9" id="KW-0902">Two-component regulatory system</keyword>
<dbReference type="Pfam" id="PF00989">
    <property type="entry name" value="PAS"/>
    <property type="match status" value="1"/>
</dbReference>
<evidence type="ECO:0000256" key="13">
    <source>
        <dbReference type="SAM" id="Phobius"/>
    </source>
</evidence>
<comment type="caution">
    <text evidence="18">The sequence shown here is derived from an EMBL/GenBank/DDBJ whole genome shotgun (WGS) entry which is preliminary data.</text>
</comment>
<dbReference type="GO" id="GO:0005524">
    <property type="term" value="F:ATP binding"/>
    <property type="evidence" value="ECO:0007669"/>
    <property type="project" value="UniProtKB-KW"/>
</dbReference>
<dbReference type="Pfam" id="PF00072">
    <property type="entry name" value="Response_reg"/>
    <property type="match status" value="1"/>
</dbReference>
<evidence type="ECO:0000256" key="9">
    <source>
        <dbReference type="ARBA" id="ARBA00023012"/>
    </source>
</evidence>
<dbReference type="Gene3D" id="3.30.565.10">
    <property type="entry name" value="Histidine kinase-like ATPase, C-terminal domain"/>
    <property type="match status" value="1"/>
</dbReference>
<dbReference type="InterPro" id="IPR013767">
    <property type="entry name" value="PAS_fold"/>
</dbReference>
<keyword evidence="4 12" id="KW-0597">Phosphoprotein</keyword>
<dbReference type="SMART" id="SM00448">
    <property type="entry name" value="REC"/>
    <property type="match status" value="1"/>
</dbReference>
<dbReference type="Pfam" id="PF00512">
    <property type="entry name" value="HisKA"/>
    <property type="match status" value="1"/>
</dbReference>
<name>A0A2A4T7N7_9DELT</name>
<dbReference type="EMBL" id="NVSR01000013">
    <property type="protein sequence ID" value="PCI29522.1"/>
    <property type="molecule type" value="Genomic_DNA"/>
</dbReference>
<dbReference type="PROSITE" id="PS50113">
    <property type="entry name" value="PAC"/>
    <property type="match status" value="1"/>
</dbReference>
<dbReference type="FunFam" id="1.10.287.130:FF:000038">
    <property type="entry name" value="Sensory transduction histidine kinase"/>
    <property type="match status" value="1"/>
</dbReference>
<evidence type="ECO:0000259" key="17">
    <source>
        <dbReference type="PROSITE" id="PS50113"/>
    </source>
</evidence>
<dbReference type="Pfam" id="PF02518">
    <property type="entry name" value="HATPase_c"/>
    <property type="match status" value="1"/>
</dbReference>
<dbReference type="InterPro" id="IPR035965">
    <property type="entry name" value="PAS-like_dom_sf"/>
</dbReference>
<dbReference type="PANTHER" id="PTHR45339">
    <property type="entry name" value="HYBRID SIGNAL TRANSDUCTION HISTIDINE KINASE J"/>
    <property type="match status" value="1"/>
</dbReference>
<feature type="domain" description="PAS" evidence="16">
    <location>
        <begin position="124"/>
        <end position="162"/>
    </location>
</feature>
<dbReference type="AlphaFoldDB" id="A0A2A4T7N7"/>
<dbReference type="Proteomes" id="UP000218113">
    <property type="component" value="Unassembled WGS sequence"/>
</dbReference>
<proteinExistence type="predicted"/>
<dbReference type="InterPro" id="IPR000700">
    <property type="entry name" value="PAS-assoc_C"/>
</dbReference>
<keyword evidence="13" id="KW-1133">Transmembrane helix</keyword>
<dbReference type="SMART" id="SM00387">
    <property type="entry name" value="HATPase_c"/>
    <property type="match status" value="1"/>
</dbReference>
<dbReference type="SMART" id="SM00388">
    <property type="entry name" value="HisKA"/>
    <property type="match status" value="1"/>
</dbReference>
<keyword evidence="6" id="KW-0547">Nucleotide-binding</keyword>
<dbReference type="InterPro" id="IPR001789">
    <property type="entry name" value="Sig_transdc_resp-reg_receiver"/>
</dbReference>
<evidence type="ECO:0000259" key="16">
    <source>
        <dbReference type="PROSITE" id="PS50112"/>
    </source>
</evidence>
<dbReference type="CDD" id="cd00130">
    <property type="entry name" value="PAS"/>
    <property type="match status" value="2"/>
</dbReference>
<evidence type="ECO:0000256" key="4">
    <source>
        <dbReference type="ARBA" id="ARBA00022553"/>
    </source>
</evidence>
<feature type="domain" description="Histidine kinase" evidence="14">
    <location>
        <begin position="366"/>
        <end position="587"/>
    </location>
</feature>
<protein>
    <recommendedName>
        <fullName evidence="3">histidine kinase</fullName>
        <ecNumber evidence="3">2.7.13.3</ecNumber>
    </recommendedName>
</protein>
<dbReference type="GO" id="GO:0000155">
    <property type="term" value="F:phosphorelay sensor kinase activity"/>
    <property type="evidence" value="ECO:0007669"/>
    <property type="project" value="InterPro"/>
</dbReference>
<dbReference type="CDD" id="cd17546">
    <property type="entry name" value="REC_hyHK_CKI1_RcsC-like"/>
    <property type="match status" value="1"/>
</dbReference>
<keyword evidence="7" id="KW-0418">Kinase</keyword>
<feature type="domain" description="PAS" evidence="16">
    <location>
        <begin position="223"/>
        <end position="272"/>
    </location>
</feature>
<sequence>MEAFSPKEIVKGQIPILFKSFLKTFLPHFVILTLLAVYCHFILNWPGTEVLHSYLTLVLILIVSSSFMAKNKVASLSAELQLHAYKNHLEELIGERTNKLQASEEQYRAVVENSHDGITIIQAGKIQFINQRICELLGYSAEEILGKEVSSFFSAEEFAKLRLSLVGRDHNCQDRISSTAKIQRNGDQNIIIESDSVLIQYQDHDAILCFLRDVTERKQVEEKLQKLTQAVEQSQSVVMITGVDGLVEYVNPKFTELTGYGFDEIKGKSPVMLRANKARKGPDKDLWKTLIQGKKWRGVFHNAKKDGEHFWEDTTISSILDPQGNTTHYLAVKEDITQQKAKEQELLRAKDAARAATQAKTDFLATMSHEIRTPMNGVIGMSGLLRNTPLTEEQREYVEIICSCGQNLLNIINDILDYAKVDSGNVELKESPFSLHNHLENTLDIFKAKAAEKQIELYSFVDEGVPLCLYGDKDRLRQILINLIGNALKFTDKGEIIVSASSQKLPNGLVDITFAIQDTGIGIPQESINELFDAFSQVDSSTTRQYGGTGLGLAISKQLVELMSGTISAESELHRGSTFFFNIQVTTVPIKVPAYLKKDIPEFRQSRLLLISSDTHRLKQFQELCNRWGVKLETTAPRENIMQSLPEYNLNFVILDCGITQEKKVSFQDKLEIFCAQQNLPLIVLQSIKQLLYESSKTICLTKPLKEELVFKAFRTALKQGIVKVPTFSKSSSFTIDTQLAQKLPLSILLAEDHAINQKLAIKILSKLGYQTGVANNGLEVLREINKKHYDMIFMDIQMPLMDGLKTTQYILEKIPQERRPKIVAMTANAMAGDKERYLKAGMDDYISKPVLPEDIQTVLLRCFTQ</sequence>
<dbReference type="CDD" id="cd16922">
    <property type="entry name" value="HATPase_EvgS-ArcB-TorS-like"/>
    <property type="match status" value="1"/>
</dbReference>
<dbReference type="InterPro" id="IPR005467">
    <property type="entry name" value="His_kinase_dom"/>
</dbReference>
<dbReference type="Pfam" id="PF13426">
    <property type="entry name" value="PAS_9"/>
    <property type="match status" value="1"/>
</dbReference>
<dbReference type="InterPro" id="IPR003661">
    <property type="entry name" value="HisK_dim/P_dom"/>
</dbReference>
<dbReference type="CDD" id="cd00082">
    <property type="entry name" value="HisKA"/>
    <property type="match status" value="1"/>
</dbReference>
<dbReference type="SUPFAM" id="SSF47384">
    <property type="entry name" value="Homodimeric domain of signal transducing histidine kinase"/>
    <property type="match status" value="1"/>
</dbReference>
<evidence type="ECO:0000256" key="8">
    <source>
        <dbReference type="ARBA" id="ARBA00022840"/>
    </source>
</evidence>
<dbReference type="EC" id="2.7.13.3" evidence="3"/>
<dbReference type="PANTHER" id="PTHR45339:SF1">
    <property type="entry name" value="HYBRID SIGNAL TRANSDUCTION HISTIDINE KINASE J"/>
    <property type="match status" value="1"/>
</dbReference>
<dbReference type="Gene3D" id="3.40.50.2300">
    <property type="match status" value="1"/>
</dbReference>
<organism evidence="18 19">
    <name type="scientific">SAR324 cluster bacterium</name>
    <dbReference type="NCBI Taxonomy" id="2024889"/>
    <lineage>
        <taxon>Bacteria</taxon>
        <taxon>Deltaproteobacteria</taxon>
        <taxon>SAR324 cluster</taxon>
    </lineage>
</organism>
<evidence type="ECO:0000256" key="12">
    <source>
        <dbReference type="PROSITE-ProRule" id="PRU00169"/>
    </source>
</evidence>
<dbReference type="GO" id="GO:0016020">
    <property type="term" value="C:membrane"/>
    <property type="evidence" value="ECO:0007669"/>
    <property type="project" value="UniProtKB-SubCell"/>
</dbReference>
<dbReference type="SUPFAM" id="SSF52172">
    <property type="entry name" value="CheY-like"/>
    <property type="match status" value="1"/>
</dbReference>
<evidence type="ECO:0000256" key="7">
    <source>
        <dbReference type="ARBA" id="ARBA00022777"/>
    </source>
</evidence>
<reference evidence="19" key="1">
    <citation type="submission" date="2017-08" db="EMBL/GenBank/DDBJ databases">
        <title>A dynamic microbial community with high functional redundancy inhabits the cold, oxic subseafloor aquifer.</title>
        <authorList>
            <person name="Tully B.J."/>
            <person name="Wheat C.G."/>
            <person name="Glazer B.T."/>
            <person name="Huber J.A."/>
        </authorList>
    </citation>
    <scope>NUCLEOTIDE SEQUENCE [LARGE SCALE GENOMIC DNA]</scope>
</reference>
<dbReference type="InterPro" id="IPR000014">
    <property type="entry name" value="PAS"/>
</dbReference>
<feature type="transmembrane region" description="Helical" evidence="13">
    <location>
        <begin position="25"/>
        <end position="43"/>
    </location>
</feature>
<evidence type="ECO:0000259" key="15">
    <source>
        <dbReference type="PROSITE" id="PS50110"/>
    </source>
</evidence>
<dbReference type="Gene3D" id="1.10.287.130">
    <property type="match status" value="1"/>
</dbReference>
<evidence type="ECO:0000256" key="1">
    <source>
        <dbReference type="ARBA" id="ARBA00000085"/>
    </source>
</evidence>
<dbReference type="PROSITE" id="PS50109">
    <property type="entry name" value="HIS_KIN"/>
    <property type="match status" value="1"/>
</dbReference>
<dbReference type="InterPro" id="IPR036097">
    <property type="entry name" value="HisK_dim/P_sf"/>
</dbReference>
<comment type="catalytic activity">
    <reaction evidence="1">
        <text>ATP + protein L-histidine = ADP + protein N-phospho-L-histidine.</text>
        <dbReference type="EC" id="2.7.13.3"/>
    </reaction>
</comment>
<dbReference type="InterPro" id="IPR011006">
    <property type="entry name" value="CheY-like_superfamily"/>
</dbReference>
<feature type="modified residue" description="4-aspartylphosphate" evidence="12">
    <location>
        <position position="796"/>
    </location>
</feature>
<evidence type="ECO:0000256" key="11">
    <source>
        <dbReference type="ARBA" id="ARBA00023306"/>
    </source>
</evidence>
<evidence type="ECO:0000313" key="18">
    <source>
        <dbReference type="EMBL" id="PCI29522.1"/>
    </source>
</evidence>
<feature type="domain" description="Response regulatory" evidence="15">
    <location>
        <begin position="747"/>
        <end position="864"/>
    </location>
</feature>
<gene>
    <name evidence="18" type="ORF">COB67_03970</name>
</gene>
<evidence type="ECO:0000259" key="14">
    <source>
        <dbReference type="PROSITE" id="PS50109"/>
    </source>
</evidence>
<dbReference type="NCBIfam" id="TIGR00229">
    <property type="entry name" value="sensory_box"/>
    <property type="match status" value="2"/>
</dbReference>
<keyword evidence="11" id="KW-0131">Cell cycle</keyword>
<dbReference type="Gene3D" id="3.30.450.20">
    <property type="entry name" value="PAS domain"/>
    <property type="match status" value="2"/>
</dbReference>
<evidence type="ECO:0000256" key="6">
    <source>
        <dbReference type="ARBA" id="ARBA00022741"/>
    </source>
</evidence>
<evidence type="ECO:0000313" key="19">
    <source>
        <dbReference type="Proteomes" id="UP000218113"/>
    </source>
</evidence>
<keyword evidence="10 13" id="KW-0472">Membrane</keyword>
<dbReference type="InterPro" id="IPR036890">
    <property type="entry name" value="HATPase_C_sf"/>
</dbReference>
<evidence type="ECO:0000256" key="10">
    <source>
        <dbReference type="ARBA" id="ARBA00023136"/>
    </source>
</evidence>
<evidence type="ECO:0000256" key="3">
    <source>
        <dbReference type="ARBA" id="ARBA00012438"/>
    </source>
</evidence>
<dbReference type="FunFam" id="3.30.565.10:FF:000010">
    <property type="entry name" value="Sensor histidine kinase RcsC"/>
    <property type="match status" value="1"/>
</dbReference>
<dbReference type="PRINTS" id="PR00344">
    <property type="entry name" value="BCTRLSENSOR"/>
</dbReference>
<keyword evidence="5" id="KW-0808">Transferase</keyword>
<dbReference type="InterPro" id="IPR001610">
    <property type="entry name" value="PAC"/>
</dbReference>
<dbReference type="SUPFAM" id="SSF55874">
    <property type="entry name" value="ATPase domain of HSP90 chaperone/DNA topoisomerase II/histidine kinase"/>
    <property type="match status" value="1"/>
</dbReference>
<dbReference type="PROSITE" id="PS50112">
    <property type="entry name" value="PAS"/>
    <property type="match status" value="2"/>
</dbReference>
<evidence type="ECO:0000256" key="5">
    <source>
        <dbReference type="ARBA" id="ARBA00022679"/>
    </source>
</evidence>
<evidence type="ECO:0000256" key="2">
    <source>
        <dbReference type="ARBA" id="ARBA00004370"/>
    </source>
</evidence>
<dbReference type="InterPro" id="IPR004358">
    <property type="entry name" value="Sig_transdc_His_kin-like_C"/>
</dbReference>
<dbReference type="SMART" id="SM00091">
    <property type="entry name" value="PAS"/>
    <property type="match status" value="2"/>
</dbReference>
<keyword evidence="13" id="KW-0812">Transmembrane</keyword>
<dbReference type="InterPro" id="IPR003594">
    <property type="entry name" value="HATPase_dom"/>
</dbReference>
<accession>A0A2A4T7N7</accession>
<feature type="domain" description="PAC" evidence="17">
    <location>
        <begin position="294"/>
        <end position="348"/>
    </location>
</feature>